<feature type="compositionally biased region" description="Basic residues" evidence="1">
    <location>
        <begin position="123"/>
        <end position="133"/>
    </location>
</feature>
<dbReference type="AlphaFoldDB" id="A0AAN9V6G1"/>
<evidence type="ECO:0000256" key="1">
    <source>
        <dbReference type="SAM" id="MobiDB-lite"/>
    </source>
</evidence>
<sequence>MFEESIPDSLKYVGYRIRSYASDHSDTESESPSQTVSGYSSFSESNSDASVIELVEPQPPKARVAKAKPKPVKAKEKPKKNSPQKEWSQFLKRLGQNESMEIICLDRKTPVGRPRPSLPLPAKQRHPSPRRPRSPPPALPLSAMALATPTKRSRDQAGAKAERALVSPRAIIMVDLCNSPKGKRNPPDEAAATSPVRSPPASDGASAAACPPAPEGPLLRVAEHGSWSPVSAFASSSTDVSQSVPASPPSVKHTGTGKRTGGSASSAKAANEASSAKRVHNVEHLKRSKQPRLSPTVVALLDEAITKHSADVKREKQDEMLLKLGEACRELPAIDRMFVYKKMAVHWGISPKKISRRLSRLRATSDKQPVKNSLSRLNALLVAESKEDVSNENAAALSPKIFSYFSPSSSQTPSLLGFLNVSLALHKDFRQAAETASLSIVNNLPRARLILVDLRGFTCDFCSVSPLDSVDSDSESEKMTFFLHRLCFRKT</sequence>
<evidence type="ECO:0000313" key="3">
    <source>
        <dbReference type="Proteomes" id="UP001378592"/>
    </source>
</evidence>
<feature type="compositionally biased region" description="Low complexity" evidence="1">
    <location>
        <begin position="239"/>
        <end position="251"/>
    </location>
</feature>
<dbReference type="EMBL" id="JAZDUA010000802">
    <property type="protein sequence ID" value="KAK7789249.1"/>
    <property type="molecule type" value="Genomic_DNA"/>
</dbReference>
<accession>A0AAN9V6G1</accession>
<evidence type="ECO:0000313" key="2">
    <source>
        <dbReference type="EMBL" id="KAK7789249.1"/>
    </source>
</evidence>
<feature type="region of interest" description="Disordered" evidence="1">
    <location>
        <begin position="105"/>
        <end position="141"/>
    </location>
</feature>
<protein>
    <submittedName>
        <fullName evidence="2">Uncharacterized protein</fullName>
    </submittedName>
</protein>
<name>A0AAN9V6G1_9ORTH</name>
<feature type="region of interest" description="Disordered" evidence="1">
    <location>
        <begin position="21"/>
        <end position="93"/>
    </location>
</feature>
<comment type="caution">
    <text evidence="2">The sequence shown here is derived from an EMBL/GenBank/DDBJ whole genome shotgun (WGS) entry which is preliminary data.</text>
</comment>
<feature type="compositionally biased region" description="Basic residues" evidence="1">
    <location>
        <begin position="63"/>
        <end position="82"/>
    </location>
</feature>
<proteinExistence type="predicted"/>
<feature type="compositionally biased region" description="Low complexity" evidence="1">
    <location>
        <begin position="199"/>
        <end position="210"/>
    </location>
</feature>
<feature type="compositionally biased region" description="Low complexity" evidence="1">
    <location>
        <begin position="263"/>
        <end position="276"/>
    </location>
</feature>
<organism evidence="2 3">
    <name type="scientific">Gryllus longicercus</name>
    <dbReference type="NCBI Taxonomy" id="2509291"/>
    <lineage>
        <taxon>Eukaryota</taxon>
        <taxon>Metazoa</taxon>
        <taxon>Ecdysozoa</taxon>
        <taxon>Arthropoda</taxon>
        <taxon>Hexapoda</taxon>
        <taxon>Insecta</taxon>
        <taxon>Pterygota</taxon>
        <taxon>Neoptera</taxon>
        <taxon>Polyneoptera</taxon>
        <taxon>Orthoptera</taxon>
        <taxon>Ensifera</taxon>
        <taxon>Gryllidea</taxon>
        <taxon>Grylloidea</taxon>
        <taxon>Gryllidae</taxon>
        <taxon>Gryllinae</taxon>
        <taxon>Gryllus</taxon>
    </lineage>
</organism>
<gene>
    <name evidence="2" type="ORF">R5R35_000377</name>
</gene>
<keyword evidence="3" id="KW-1185">Reference proteome</keyword>
<feature type="region of interest" description="Disordered" evidence="1">
    <location>
        <begin position="177"/>
        <end position="220"/>
    </location>
</feature>
<feature type="region of interest" description="Disordered" evidence="1">
    <location>
        <begin position="239"/>
        <end position="290"/>
    </location>
</feature>
<reference evidence="2 3" key="1">
    <citation type="submission" date="2024-03" db="EMBL/GenBank/DDBJ databases">
        <title>The genome assembly and annotation of the cricket Gryllus longicercus Weissman &amp; Gray.</title>
        <authorList>
            <person name="Szrajer S."/>
            <person name="Gray D."/>
            <person name="Ylla G."/>
        </authorList>
    </citation>
    <scope>NUCLEOTIDE SEQUENCE [LARGE SCALE GENOMIC DNA]</scope>
    <source>
        <strain evidence="2">DAG 2021-001</strain>
        <tissue evidence="2">Whole body minus gut</tissue>
    </source>
</reference>
<feature type="compositionally biased region" description="Polar residues" evidence="1">
    <location>
        <begin position="30"/>
        <end position="49"/>
    </location>
</feature>
<dbReference type="Proteomes" id="UP001378592">
    <property type="component" value="Unassembled WGS sequence"/>
</dbReference>